<accession>A0ABV0BGL4</accession>
<sequence>MNVEMAIDGAKAEANGVAKREPRTRAYSDAQRHTKFVKVLKKAIPIGSILAIVLMIGFAYFDPFRNIDGLTVGPVTLNGTQITMQSPKLTGFRKDGRPYEMIASAATQDAKEPTLVELKDLRGKVSLDEKGGLAHLKADIGHFDTQKENLHIKDNVSVKTENGQQVYLKSASIDFKTGKVVSTEPVSVRLQSGTIDAQGLEVLDNGRVLVFTGRVHSVFEKFPDEDETKTVEETGTVNTHSETE</sequence>
<dbReference type="InterPro" id="IPR026265">
    <property type="entry name" value="LptC"/>
</dbReference>
<keyword evidence="4" id="KW-1185">Reference proteome</keyword>
<dbReference type="Gene3D" id="2.60.450.10">
    <property type="entry name" value="Lipopolysaccharide (LPS) transport protein A like domain"/>
    <property type="match status" value="1"/>
</dbReference>
<evidence type="ECO:0000256" key="2">
    <source>
        <dbReference type="SAM" id="Phobius"/>
    </source>
</evidence>
<dbReference type="Proteomes" id="UP001418637">
    <property type="component" value="Unassembled WGS sequence"/>
</dbReference>
<comment type="caution">
    <text evidence="3">The sequence shown here is derived from an EMBL/GenBank/DDBJ whole genome shotgun (WGS) entry which is preliminary data.</text>
</comment>
<dbReference type="Pfam" id="PF06835">
    <property type="entry name" value="LptC"/>
    <property type="match status" value="1"/>
</dbReference>
<keyword evidence="2" id="KW-1133">Transmembrane helix</keyword>
<name>A0ABV0BGL4_9HYPH</name>
<feature type="region of interest" description="Disordered" evidence="1">
    <location>
        <begin position="225"/>
        <end position="244"/>
    </location>
</feature>
<dbReference type="RefSeq" id="WP_346335812.1">
    <property type="nucleotide sequence ID" value="NZ_JBBYXI010000001.1"/>
</dbReference>
<keyword evidence="2" id="KW-0812">Transmembrane</keyword>
<keyword evidence="2" id="KW-0472">Membrane</keyword>
<protein>
    <submittedName>
        <fullName evidence="3">LPS export ABC transporter periplasmic protein LptC</fullName>
    </submittedName>
</protein>
<dbReference type="EMBL" id="JBBYXI010000001">
    <property type="protein sequence ID" value="MEN3929830.1"/>
    <property type="molecule type" value="Genomic_DNA"/>
</dbReference>
<reference evidence="3 4" key="1">
    <citation type="submission" date="2024-04" db="EMBL/GenBank/DDBJ databases">
        <title>A novel species isolated from cricket.</title>
        <authorList>
            <person name="Wang H.-C."/>
        </authorList>
    </citation>
    <scope>NUCLEOTIDE SEQUENCE [LARGE SCALE GENOMIC DNA]</scope>
    <source>
        <strain evidence="3 4">WL0021</strain>
    </source>
</reference>
<dbReference type="InterPro" id="IPR010664">
    <property type="entry name" value="LipoPS_assembly_LptC-rel"/>
</dbReference>
<evidence type="ECO:0000256" key="1">
    <source>
        <dbReference type="SAM" id="MobiDB-lite"/>
    </source>
</evidence>
<organism evidence="3 4">
    <name type="scientific">Hohaiivirga grylli</name>
    <dbReference type="NCBI Taxonomy" id="3133970"/>
    <lineage>
        <taxon>Bacteria</taxon>
        <taxon>Pseudomonadati</taxon>
        <taxon>Pseudomonadota</taxon>
        <taxon>Alphaproteobacteria</taxon>
        <taxon>Hyphomicrobiales</taxon>
        <taxon>Methylobacteriaceae</taxon>
        <taxon>Hohaiivirga</taxon>
    </lineage>
</organism>
<dbReference type="NCBIfam" id="TIGR04409">
    <property type="entry name" value="LptC_YrbK"/>
    <property type="match status" value="1"/>
</dbReference>
<evidence type="ECO:0000313" key="4">
    <source>
        <dbReference type="Proteomes" id="UP001418637"/>
    </source>
</evidence>
<gene>
    <name evidence="3" type="primary">lptC</name>
    <name evidence="3" type="ORF">WJT86_01985</name>
</gene>
<feature type="compositionally biased region" description="Polar residues" evidence="1">
    <location>
        <begin position="233"/>
        <end position="244"/>
    </location>
</feature>
<proteinExistence type="predicted"/>
<feature type="transmembrane region" description="Helical" evidence="2">
    <location>
        <begin position="43"/>
        <end position="61"/>
    </location>
</feature>
<evidence type="ECO:0000313" key="3">
    <source>
        <dbReference type="EMBL" id="MEN3929830.1"/>
    </source>
</evidence>